<dbReference type="SMART" id="SM00499">
    <property type="entry name" value="AAI"/>
    <property type="match status" value="1"/>
</dbReference>
<gene>
    <name evidence="7" type="ORF">ZOSMA_27G00660</name>
</gene>
<proteinExistence type="inferred from homology"/>
<feature type="domain" description="Bifunctional inhibitor/plant lipid transfer protein/seed storage helical" evidence="6">
    <location>
        <begin position="37"/>
        <end position="117"/>
    </location>
</feature>
<dbReference type="InterPro" id="IPR036312">
    <property type="entry name" value="Bifun_inhib/LTP/seed_sf"/>
</dbReference>
<comment type="similarity">
    <text evidence="1">Belongs to the plant LTP family.</text>
</comment>
<dbReference type="OrthoDB" id="1882492at2759"/>
<dbReference type="EMBL" id="LFYR01000932">
    <property type="protein sequence ID" value="KMZ67019.1"/>
    <property type="molecule type" value="Genomic_DNA"/>
</dbReference>
<dbReference type="InterPro" id="IPR043325">
    <property type="entry name" value="LTSS"/>
</dbReference>
<keyword evidence="4" id="KW-0325">Glycoprotein</keyword>
<keyword evidence="2" id="KW-0732">Signal</keyword>
<reference evidence="8" key="1">
    <citation type="journal article" date="2016" name="Nature">
        <title>The genome of the seagrass Zostera marina reveals angiosperm adaptation to the sea.</title>
        <authorList>
            <person name="Olsen J.L."/>
            <person name="Rouze P."/>
            <person name="Verhelst B."/>
            <person name="Lin Y.-C."/>
            <person name="Bayer T."/>
            <person name="Collen J."/>
            <person name="Dattolo E."/>
            <person name="De Paoli E."/>
            <person name="Dittami S."/>
            <person name="Maumus F."/>
            <person name="Michel G."/>
            <person name="Kersting A."/>
            <person name="Lauritano C."/>
            <person name="Lohaus R."/>
            <person name="Toepel M."/>
            <person name="Tonon T."/>
            <person name="Vanneste K."/>
            <person name="Amirebrahimi M."/>
            <person name="Brakel J."/>
            <person name="Bostroem C."/>
            <person name="Chovatia M."/>
            <person name="Grimwood J."/>
            <person name="Jenkins J.W."/>
            <person name="Jueterbock A."/>
            <person name="Mraz A."/>
            <person name="Stam W.T."/>
            <person name="Tice H."/>
            <person name="Bornberg-Bauer E."/>
            <person name="Green P.J."/>
            <person name="Pearson G.A."/>
            <person name="Procaccini G."/>
            <person name="Duarte C.M."/>
            <person name="Schmutz J."/>
            <person name="Reusch T.B.H."/>
            <person name="Van de Peer Y."/>
        </authorList>
    </citation>
    <scope>NUCLEOTIDE SEQUENCE [LARGE SCALE GENOMIC DNA]</scope>
    <source>
        <strain evidence="8">cv. Finnish</strain>
    </source>
</reference>
<dbReference type="InterPro" id="IPR016140">
    <property type="entry name" value="Bifunc_inhib/LTP/seed_store"/>
</dbReference>
<evidence type="ECO:0000256" key="5">
    <source>
        <dbReference type="SAM" id="Phobius"/>
    </source>
</evidence>
<name>A0A0K9PDG3_ZOSMR</name>
<feature type="transmembrane region" description="Helical" evidence="5">
    <location>
        <begin position="6"/>
        <end position="26"/>
    </location>
</feature>
<organism evidence="7 8">
    <name type="scientific">Zostera marina</name>
    <name type="common">Eelgrass</name>
    <dbReference type="NCBI Taxonomy" id="29655"/>
    <lineage>
        <taxon>Eukaryota</taxon>
        <taxon>Viridiplantae</taxon>
        <taxon>Streptophyta</taxon>
        <taxon>Embryophyta</taxon>
        <taxon>Tracheophyta</taxon>
        <taxon>Spermatophyta</taxon>
        <taxon>Magnoliopsida</taxon>
        <taxon>Liliopsida</taxon>
        <taxon>Zosteraceae</taxon>
        <taxon>Zostera</taxon>
    </lineage>
</organism>
<evidence type="ECO:0000259" key="6">
    <source>
        <dbReference type="SMART" id="SM00499"/>
    </source>
</evidence>
<keyword evidence="5" id="KW-0812">Transmembrane</keyword>
<evidence type="ECO:0000313" key="8">
    <source>
        <dbReference type="Proteomes" id="UP000036987"/>
    </source>
</evidence>
<dbReference type="CDD" id="cd00010">
    <property type="entry name" value="AAI_LTSS"/>
    <property type="match status" value="1"/>
</dbReference>
<sequence length="185" mass="19472">MTAIVNGAGSAVFVSMFLFICCFIRLPSASATLESECQVVVSSNLSPCLGFSTGKAKTPGTDCCTKVSAVKKKEPQCLCYAIDQTFSNPSFKQMGFLLDNILQLSTSCNIAGNVSDCIAVLNLKPTDPLYGKITSAPVNNNTKENPQHTTNPAGSISAFGHHVQVSYSGAAIVSAMAAAILWSFF</sequence>
<evidence type="ECO:0000313" key="7">
    <source>
        <dbReference type="EMBL" id="KMZ67019.1"/>
    </source>
</evidence>
<protein>
    <submittedName>
        <fullName evidence="7">Lipid tranfer protein</fullName>
    </submittedName>
</protein>
<dbReference type="PANTHER" id="PTHR33044">
    <property type="entry name" value="BIFUNCTIONAL INHIBITOR/LIPID-TRANSFER PROTEIN/SEED STORAGE 2S ALBUMIN SUPERFAMILY PROTEIN-RELATED"/>
    <property type="match status" value="1"/>
</dbReference>
<evidence type="ECO:0000256" key="1">
    <source>
        <dbReference type="ARBA" id="ARBA00009748"/>
    </source>
</evidence>
<keyword evidence="3" id="KW-1015">Disulfide bond</keyword>
<accession>A0A0K9PDG3</accession>
<dbReference type="SUPFAM" id="SSF47699">
    <property type="entry name" value="Bifunctional inhibitor/lipid-transfer protein/seed storage 2S albumin"/>
    <property type="match status" value="1"/>
</dbReference>
<keyword evidence="8" id="KW-1185">Reference proteome</keyword>
<dbReference type="Proteomes" id="UP000036987">
    <property type="component" value="Unassembled WGS sequence"/>
</dbReference>
<keyword evidence="5" id="KW-0472">Membrane</keyword>
<feature type="transmembrane region" description="Helical" evidence="5">
    <location>
        <begin position="165"/>
        <end position="184"/>
    </location>
</feature>
<dbReference type="AlphaFoldDB" id="A0A0K9PDG3"/>
<comment type="caution">
    <text evidence="7">The sequence shown here is derived from an EMBL/GenBank/DDBJ whole genome shotgun (WGS) entry which is preliminary data.</text>
</comment>
<evidence type="ECO:0000256" key="4">
    <source>
        <dbReference type="ARBA" id="ARBA00023180"/>
    </source>
</evidence>
<keyword evidence="5" id="KW-1133">Transmembrane helix</keyword>
<evidence type="ECO:0000256" key="2">
    <source>
        <dbReference type="ARBA" id="ARBA00022729"/>
    </source>
</evidence>
<evidence type="ECO:0000256" key="3">
    <source>
        <dbReference type="ARBA" id="ARBA00023157"/>
    </source>
</evidence>
<dbReference type="Gene3D" id="1.10.110.10">
    <property type="entry name" value="Plant lipid-transfer and hydrophobic proteins"/>
    <property type="match status" value="1"/>
</dbReference>
<dbReference type="Pfam" id="PF14368">
    <property type="entry name" value="LTP_2"/>
    <property type="match status" value="1"/>
</dbReference>